<dbReference type="EMBL" id="LVVZ01000014">
    <property type="protein sequence ID" value="OKL44684.1"/>
    <property type="molecule type" value="Genomic_DNA"/>
</dbReference>
<dbReference type="GO" id="GO:0046872">
    <property type="term" value="F:metal ion binding"/>
    <property type="evidence" value="ECO:0007669"/>
    <property type="project" value="UniProtKB-KW"/>
</dbReference>
<gene>
    <name evidence="6" type="ORF">A3843_07715</name>
</gene>
<dbReference type="InterPro" id="IPR011032">
    <property type="entry name" value="GroES-like_sf"/>
</dbReference>
<dbReference type="PANTHER" id="PTHR43350:SF19">
    <property type="entry name" value="D-GULOSIDE 3-DEHYDROGENASE"/>
    <property type="match status" value="1"/>
</dbReference>
<dbReference type="PANTHER" id="PTHR43350">
    <property type="entry name" value="NAD-DEPENDENT ALCOHOL DEHYDROGENASE"/>
    <property type="match status" value="1"/>
</dbReference>
<proteinExistence type="inferred from homology"/>
<evidence type="ECO:0000256" key="4">
    <source>
        <dbReference type="ARBA" id="ARBA00022833"/>
    </source>
</evidence>
<dbReference type="Gene3D" id="3.90.180.10">
    <property type="entry name" value="Medium-chain alcohol dehydrogenases, catalytic domain"/>
    <property type="match status" value="1"/>
</dbReference>
<dbReference type="STRING" id="197461.A3843_07715"/>
<comment type="similarity">
    <text evidence="2">Belongs to the zinc-containing alcohol dehydrogenase family.</text>
</comment>
<dbReference type="AlphaFoldDB" id="A0A1U7JJ16"/>
<protein>
    <recommendedName>
        <fullName evidence="8">L-threonine 3-dehydrogenase</fullName>
    </recommendedName>
</protein>
<comment type="caution">
    <text evidence="6">The sequence shown here is derived from an EMBL/GenBank/DDBJ whole genome shotgun (WGS) entry which is preliminary data.</text>
</comment>
<reference evidence="6 7" key="1">
    <citation type="submission" date="2016-03" db="EMBL/GenBank/DDBJ databases">
        <title>Genome sequence of Nesiotobacter sp. nov., a moderately halophilic alphaproteobacterium isolated from the Yellow Sea, China.</title>
        <authorList>
            <person name="Zhang G."/>
            <person name="Zhang R."/>
        </authorList>
    </citation>
    <scope>NUCLEOTIDE SEQUENCE [LARGE SCALE GENOMIC DNA]</scope>
    <source>
        <strain evidence="6 7">WB1-6</strain>
    </source>
</reference>
<keyword evidence="3" id="KW-0479">Metal-binding</keyword>
<dbReference type="CDD" id="cd08255">
    <property type="entry name" value="2-desacetyl-2-hydroxyethyl_bacteriochlorophyllide_like"/>
    <property type="match status" value="1"/>
</dbReference>
<dbReference type="SUPFAM" id="SSF50129">
    <property type="entry name" value="GroES-like"/>
    <property type="match status" value="1"/>
</dbReference>
<dbReference type="Proteomes" id="UP000185783">
    <property type="component" value="Unassembled WGS sequence"/>
</dbReference>
<name>A0A1U7JJ16_9HYPH</name>
<evidence type="ECO:0000313" key="6">
    <source>
        <dbReference type="EMBL" id="OKL44684.1"/>
    </source>
</evidence>
<keyword evidence="5" id="KW-0560">Oxidoreductase</keyword>
<evidence type="ECO:0000313" key="7">
    <source>
        <dbReference type="Proteomes" id="UP000185783"/>
    </source>
</evidence>
<dbReference type="Gene3D" id="3.40.50.720">
    <property type="entry name" value="NAD(P)-binding Rossmann-like Domain"/>
    <property type="match status" value="1"/>
</dbReference>
<sequence>MEIKEEITPEPNSHQVRVTALFSGISRGTEALVYRGQVPPSQWDRMRAPMQAGTFPFPVKYGYSLVGRRSDTDALCFVLHPHQDVCTVSRDQVVDVPEDVPPLRAVLASNMETALNAVWDAQILPAQRVAIVGAGAVGSLIAFLCKQIPETRVHLIDCQPSRADIATAFGCTFSENPPEPTEFDSVFHCSGTGGGLAAALRCARTEGPVVELSWYGTQAVPVYLGEDFHARRLQLISSQVGHVAKPMRHRVTHRERLETALKLLNNSILDRLLAEPIRFEDAPRDLPAVFSSAQPPLCQPLAYT</sequence>
<evidence type="ECO:0000256" key="1">
    <source>
        <dbReference type="ARBA" id="ARBA00001947"/>
    </source>
</evidence>
<evidence type="ECO:0000256" key="5">
    <source>
        <dbReference type="ARBA" id="ARBA00023002"/>
    </source>
</evidence>
<comment type="cofactor">
    <cofactor evidence="1">
        <name>Zn(2+)</name>
        <dbReference type="ChEBI" id="CHEBI:29105"/>
    </cofactor>
</comment>
<evidence type="ECO:0000256" key="3">
    <source>
        <dbReference type="ARBA" id="ARBA00022723"/>
    </source>
</evidence>
<dbReference type="InterPro" id="IPR036291">
    <property type="entry name" value="NAD(P)-bd_dom_sf"/>
</dbReference>
<dbReference type="SUPFAM" id="SSF51735">
    <property type="entry name" value="NAD(P)-binding Rossmann-fold domains"/>
    <property type="match status" value="1"/>
</dbReference>
<accession>A0A1U7JJ16</accession>
<keyword evidence="4" id="KW-0862">Zinc</keyword>
<keyword evidence="7" id="KW-1185">Reference proteome</keyword>
<evidence type="ECO:0008006" key="8">
    <source>
        <dbReference type="Google" id="ProtNLM"/>
    </source>
</evidence>
<evidence type="ECO:0000256" key="2">
    <source>
        <dbReference type="ARBA" id="ARBA00008072"/>
    </source>
</evidence>
<dbReference type="GO" id="GO:0016491">
    <property type="term" value="F:oxidoreductase activity"/>
    <property type="evidence" value="ECO:0007669"/>
    <property type="project" value="UniProtKB-KW"/>
</dbReference>
<organism evidence="6 7">
    <name type="scientific">Pseudovibrio exalbescens</name>
    <dbReference type="NCBI Taxonomy" id="197461"/>
    <lineage>
        <taxon>Bacteria</taxon>
        <taxon>Pseudomonadati</taxon>
        <taxon>Pseudomonadota</taxon>
        <taxon>Alphaproteobacteria</taxon>
        <taxon>Hyphomicrobiales</taxon>
        <taxon>Stappiaceae</taxon>
        <taxon>Pseudovibrio</taxon>
    </lineage>
</organism>